<accession>G7UW43</accession>
<feature type="region of interest" description="Disordered" evidence="6">
    <location>
        <begin position="300"/>
        <end position="337"/>
    </location>
</feature>
<protein>
    <recommendedName>
        <fullName evidence="10">YihY/virulence factor BrkB family protein</fullName>
    </recommendedName>
</protein>
<evidence type="ECO:0000256" key="7">
    <source>
        <dbReference type="SAM" id="Phobius"/>
    </source>
</evidence>
<feature type="transmembrane region" description="Helical" evidence="7">
    <location>
        <begin position="157"/>
        <end position="184"/>
    </location>
</feature>
<evidence type="ECO:0000256" key="4">
    <source>
        <dbReference type="ARBA" id="ARBA00022989"/>
    </source>
</evidence>
<keyword evidence="4 7" id="KW-1133">Transmembrane helix</keyword>
<evidence type="ECO:0000313" key="8">
    <source>
        <dbReference type="EMBL" id="AER57701.1"/>
    </source>
</evidence>
<feature type="transmembrane region" description="Helical" evidence="7">
    <location>
        <begin position="45"/>
        <end position="66"/>
    </location>
</feature>
<dbReference type="HOGENOM" id="CLU_045539_5_0_6"/>
<dbReference type="InterPro" id="IPR017039">
    <property type="entry name" value="Virul_fac_BrkB"/>
</dbReference>
<feature type="transmembrane region" description="Helical" evidence="7">
    <location>
        <begin position="225"/>
        <end position="247"/>
    </location>
</feature>
<keyword evidence="2" id="KW-1003">Cell membrane</keyword>
<name>G7UW43_PSEUP</name>
<gene>
    <name evidence="8" type="ordered locus">DSC_15285</name>
</gene>
<dbReference type="Pfam" id="PF03631">
    <property type="entry name" value="Virul_fac_BrkB"/>
    <property type="match status" value="1"/>
</dbReference>
<dbReference type="GO" id="GO:0005886">
    <property type="term" value="C:plasma membrane"/>
    <property type="evidence" value="ECO:0007669"/>
    <property type="project" value="UniProtKB-SubCell"/>
</dbReference>
<dbReference type="Proteomes" id="UP000005870">
    <property type="component" value="Chromosome"/>
</dbReference>
<dbReference type="PANTHER" id="PTHR30213:SF1">
    <property type="entry name" value="INNER MEMBRANE PROTEIN YHJD"/>
    <property type="match status" value="1"/>
</dbReference>
<evidence type="ECO:0000256" key="2">
    <source>
        <dbReference type="ARBA" id="ARBA00022475"/>
    </source>
</evidence>
<evidence type="ECO:0000313" key="9">
    <source>
        <dbReference type="Proteomes" id="UP000005870"/>
    </source>
</evidence>
<proteinExistence type="predicted"/>
<dbReference type="KEGG" id="psd:DSC_15285"/>
<sequence>MFSIDGASVQLPSADKLQRRLNSLQQSLPVAMARRFSDSDLMTQAAALAFYALLSLAPLLVLLLWLTASAYPSAQEALMKQIGALAGNEARGVAQAVLDNAKARPSLGSLAGIWSTLLLFFGATAVFARLQAALNLIFSTDAQELGGGLLAWLKKRVFSFGVVLALGFVLLVSMLASTAVQVLFANVPSLLPVLGNAVTLALYILAFGFLYRYLPDRTVEWRQALLGGAITAGLFILGRYAIGLYLVRTEPGSAYGSMGALVIMLVWIYYATVVFFVGALITAVIDERVDAHAARKQARLAAERGQHEGPPAALDPDRDDLPAQGMPAQQHDPAPRT</sequence>
<keyword evidence="5 7" id="KW-0472">Membrane</keyword>
<feature type="transmembrane region" description="Helical" evidence="7">
    <location>
        <begin position="113"/>
        <end position="137"/>
    </location>
</feature>
<dbReference type="EMBL" id="CP003093">
    <property type="protein sequence ID" value="AER57701.1"/>
    <property type="molecule type" value="Genomic_DNA"/>
</dbReference>
<evidence type="ECO:0008006" key="10">
    <source>
        <dbReference type="Google" id="ProtNLM"/>
    </source>
</evidence>
<comment type="subcellular location">
    <subcellularLocation>
        <location evidence="1">Cell membrane</location>
        <topology evidence="1">Multi-pass membrane protein</topology>
    </subcellularLocation>
</comment>
<keyword evidence="3 7" id="KW-0812">Transmembrane</keyword>
<organism evidence="8 9">
    <name type="scientific">Pseudoxanthomonas spadix (strain BD-a59)</name>
    <dbReference type="NCBI Taxonomy" id="1045855"/>
    <lineage>
        <taxon>Bacteria</taxon>
        <taxon>Pseudomonadati</taxon>
        <taxon>Pseudomonadota</taxon>
        <taxon>Gammaproteobacteria</taxon>
        <taxon>Lysobacterales</taxon>
        <taxon>Lysobacteraceae</taxon>
        <taxon>Pseudoxanthomonas</taxon>
    </lineage>
</organism>
<evidence type="ECO:0000256" key="3">
    <source>
        <dbReference type="ARBA" id="ARBA00022692"/>
    </source>
</evidence>
<dbReference type="AlphaFoldDB" id="G7UW43"/>
<dbReference type="eggNOG" id="COG1295">
    <property type="taxonomic scope" value="Bacteria"/>
</dbReference>
<dbReference type="STRING" id="1045855.DSC_15285"/>
<feature type="transmembrane region" description="Helical" evidence="7">
    <location>
        <begin position="259"/>
        <end position="285"/>
    </location>
</feature>
<reference evidence="8 9" key="1">
    <citation type="journal article" date="2012" name="J. Bacteriol.">
        <title>Complete Genome Sequence of the BTEX-Degrading Bacterium Pseudoxanthomonas spadix BD-a59.</title>
        <authorList>
            <person name="Lee S.H."/>
            <person name="Jin H.M."/>
            <person name="Lee H.J."/>
            <person name="Kim J.M."/>
            <person name="Jeon C.O."/>
        </authorList>
    </citation>
    <scope>NUCLEOTIDE SEQUENCE [LARGE SCALE GENOMIC DNA]</scope>
    <source>
        <strain evidence="8 9">BD-a59</strain>
    </source>
</reference>
<evidence type="ECO:0000256" key="6">
    <source>
        <dbReference type="SAM" id="MobiDB-lite"/>
    </source>
</evidence>
<feature type="transmembrane region" description="Helical" evidence="7">
    <location>
        <begin position="190"/>
        <end position="213"/>
    </location>
</feature>
<keyword evidence="9" id="KW-1185">Reference proteome</keyword>
<evidence type="ECO:0000256" key="5">
    <source>
        <dbReference type="ARBA" id="ARBA00023136"/>
    </source>
</evidence>
<dbReference type="NCBIfam" id="TIGR00765">
    <property type="entry name" value="yihY_not_rbn"/>
    <property type="match status" value="1"/>
</dbReference>
<evidence type="ECO:0000256" key="1">
    <source>
        <dbReference type="ARBA" id="ARBA00004651"/>
    </source>
</evidence>
<dbReference type="PANTHER" id="PTHR30213">
    <property type="entry name" value="INNER MEMBRANE PROTEIN YHJD"/>
    <property type="match status" value="1"/>
</dbReference>